<name>A0A1U6HZI9_9SPHN</name>
<proteinExistence type="inferred from homology"/>
<dbReference type="GO" id="GO:0031956">
    <property type="term" value="F:medium-chain fatty acid-CoA ligase activity"/>
    <property type="evidence" value="ECO:0007669"/>
    <property type="project" value="TreeGrafter"/>
</dbReference>
<dbReference type="Gene3D" id="3.40.50.12780">
    <property type="entry name" value="N-terminal domain of ligase-like"/>
    <property type="match status" value="1"/>
</dbReference>
<dbReference type="Pfam" id="PF00501">
    <property type="entry name" value="AMP-binding"/>
    <property type="match status" value="1"/>
</dbReference>
<evidence type="ECO:0000256" key="1">
    <source>
        <dbReference type="ARBA" id="ARBA00006432"/>
    </source>
</evidence>
<accession>A0A1U6HZI9</accession>
<dbReference type="GO" id="GO:0006631">
    <property type="term" value="P:fatty acid metabolic process"/>
    <property type="evidence" value="ECO:0007669"/>
    <property type="project" value="TreeGrafter"/>
</dbReference>
<dbReference type="Proteomes" id="UP000190989">
    <property type="component" value="Unassembled WGS sequence"/>
</dbReference>
<dbReference type="PROSITE" id="PS00455">
    <property type="entry name" value="AMP_BINDING"/>
    <property type="match status" value="1"/>
</dbReference>
<sequence>MKDSQRIQQVSENTLRTIPAMLRRCAVDGGDKTFLSISGLQLTAAQLEDRAARMATVLEAAGVGPGDRVAILCGNRVELFDLLLGCAWLNAVAVPINKASRGPQLHHILANSGARLLAAEADVLPALDHIAREGLALETLWVLPEQGEVPAISADWDVEPLPPLTTPREPVPCQPSDTAMIIYTSGTTGPSKGVCCPHAQFYWWGHHSVEILELTADDVLLTSLPLFHVNALATVFSAMLSGASVVALERFSASGFSKSLVEHKATVTYLLGAMVSILLATPGHPEDNRHRVRRALAPGVPRHFHQDFTDRFGIGLVDGYGSTETCFVIGDKVAEGKPGSMGRVRDGFQAKVVDEWDNEVADGTPGELLIRPEQPFSTSSGYFHLHEQTVAAWRNLWFHTGDRVYRDDEGYFYFMDRIKDAIRRRGENISAYEVEQVLLSHPAVAIAAVYSVDSEHGEDEVMASVVLTEGADLSHEQLLDFCQPRMAYYAVPRFVRFVNELPRTENGKVQKYKLREEGITVDAWDREAAGYKLIRDARRHKA</sequence>
<protein>
    <submittedName>
        <fullName evidence="5">Crotonobetaine/carnitine-CoA ligase</fullName>
    </submittedName>
</protein>
<keyword evidence="2 5" id="KW-0436">Ligase</keyword>
<keyword evidence="6" id="KW-1185">Reference proteome</keyword>
<dbReference type="Pfam" id="PF13193">
    <property type="entry name" value="AMP-binding_C"/>
    <property type="match status" value="1"/>
</dbReference>
<evidence type="ECO:0000313" key="6">
    <source>
        <dbReference type="Proteomes" id="UP000190989"/>
    </source>
</evidence>
<comment type="similarity">
    <text evidence="1">Belongs to the ATP-dependent AMP-binding enzyme family.</text>
</comment>
<dbReference type="InterPro" id="IPR025110">
    <property type="entry name" value="AMP-bd_C"/>
</dbReference>
<dbReference type="SUPFAM" id="SSF56801">
    <property type="entry name" value="Acetyl-CoA synthetase-like"/>
    <property type="match status" value="1"/>
</dbReference>
<evidence type="ECO:0000259" key="3">
    <source>
        <dbReference type="Pfam" id="PF00501"/>
    </source>
</evidence>
<dbReference type="CDD" id="cd05934">
    <property type="entry name" value="FACL_DitJ_like"/>
    <property type="match status" value="1"/>
</dbReference>
<dbReference type="Gene3D" id="3.30.300.30">
    <property type="match status" value="1"/>
</dbReference>
<dbReference type="EMBL" id="FVZE01000003">
    <property type="protein sequence ID" value="SLK01205.1"/>
    <property type="molecule type" value="Genomic_DNA"/>
</dbReference>
<dbReference type="STRING" id="428990.SAMN06295987_103432"/>
<dbReference type="NCBIfam" id="NF004808">
    <property type="entry name" value="PRK06155.1"/>
    <property type="match status" value="1"/>
</dbReference>
<feature type="domain" description="AMP-binding enzyme C-terminal" evidence="4">
    <location>
        <begin position="433"/>
        <end position="508"/>
    </location>
</feature>
<evidence type="ECO:0000313" key="5">
    <source>
        <dbReference type="EMBL" id="SLK01205.1"/>
    </source>
</evidence>
<organism evidence="5 6">
    <name type="scientific">Novosphingobium mathurense</name>
    <dbReference type="NCBI Taxonomy" id="428990"/>
    <lineage>
        <taxon>Bacteria</taxon>
        <taxon>Pseudomonadati</taxon>
        <taxon>Pseudomonadota</taxon>
        <taxon>Alphaproteobacteria</taxon>
        <taxon>Sphingomonadales</taxon>
        <taxon>Sphingomonadaceae</taxon>
        <taxon>Novosphingobium</taxon>
    </lineage>
</organism>
<gene>
    <name evidence="5" type="ORF">SAMN06295987_103432</name>
</gene>
<evidence type="ECO:0000259" key="4">
    <source>
        <dbReference type="Pfam" id="PF13193"/>
    </source>
</evidence>
<dbReference type="PANTHER" id="PTHR43201:SF5">
    <property type="entry name" value="MEDIUM-CHAIN ACYL-COA LIGASE ACSF2, MITOCHONDRIAL"/>
    <property type="match status" value="1"/>
</dbReference>
<evidence type="ECO:0000256" key="2">
    <source>
        <dbReference type="ARBA" id="ARBA00022598"/>
    </source>
</evidence>
<dbReference type="InterPro" id="IPR000873">
    <property type="entry name" value="AMP-dep_synth/lig_dom"/>
</dbReference>
<dbReference type="InterPro" id="IPR020845">
    <property type="entry name" value="AMP-binding_CS"/>
</dbReference>
<dbReference type="AlphaFoldDB" id="A0A1U6HZI9"/>
<reference evidence="6" key="1">
    <citation type="submission" date="2017-02" db="EMBL/GenBank/DDBJ databases">
        <authorList>
            <person name="Varghese N."/>
            <person name="Submissions S."/>
        </authorList>
    </citation>
    <scope>NUCLEOTIDE SEQUENCE [LARGE SCALE GENOMIC DNA]</scope>
    <source>
        <strain evidence="6">SM117</strain>
    </source>
</reference>
<feature type="domain" description="AMP-dependent synthetase/ligase" evidence="3">
    <location>
        <begin position="26"/>
        <end position="382"/>
    </location>
</feature>
<dbReference type="InterPro" id="IPR042099">
    <property type="entry name" value="ANL_N_sf"/>
</dbReference>
<dbReference type="InterPro" id="IPR045851">
    <property type="entry name" value="AMP-bd_C_sf"/>
</dbReference>
<dbReference type="PANTHER" id="PTHR43201">
    <property type="entry name" value="ACYL-COA SYNTHETASE"/>
    <property type="match status" value="1"/>
</dbReference>